<proteinExistence type="predicted"/>
<keyword evidence="4" id="KW-1185">Reference proteome</keyword>
<accession>A0A9N8HAJ7</accession>
<feature type="region of interest" description="Disordered" evidence="1">
    <location>
        <begin position="384"/>
        <end position="416"/>
    </location>
</feature>
<dbReference type="PANTHER" id="PTHR13228">
    <property type="entry name" value="CONSERVED OLIGOMERIC GOLGI COMPLEX COMPONENT 5"/>
    <property type="match status" value="1"/>
</dbReference>
<reference evidence="3" key="1">
    <citation type="submission" date="2020-06" db="EMBL/GenBank/DDBJ databases">
        <authorList>
            <consortium name="Plant Systems Biology data submission"/>
        </authorList>
    </citation>
    <scope>NUCLEOTIDE SEQUENCE</scope>
    <source>
        <strain evidence="3">D6</strain>
    </source>
</reference>
<feature type="compositionally biased region" description="Low complexity" evidence="1">
    <location>
        <begin position="108"/>
        <end position="122"/>
    </location>
</feature>
<dbReference type="InterPro" id="IPR019465">
    <property type="entry name" value="Cog5"/>
</dbReference>
<evidence type="ECO:0000313" key="3">
    <source>
        <dbReference type="EMBL" id="CAB9502933.1"/>
    </source>
</evidence>
<protein>
    <submittedName>
        <fullName evidence="3">Component of oligomeric golgi complex 5</fullName>
    </submittedName>
</protein>
<dbReference type="GO" id="GO:0006891">
    <property type="term" value="P:intra-Golgi vesicle-mediated transport"/>
    <property type="evidence" value="ECO:0007669"/>
    <property type="project" value="InterPro"/>
</dbReference>
<evidence type="ECO:0000256" key="1">
    <source>
        <dbReference type="SAM" id="MobiDB-lite"/>
    </source>
</evidence>
<evidence type="ECO:0000313" key="4">
    <source>
        <dbReference type="Proteomes" id="UP001153069"/>
    </source>
</evidence>
<feature type="region of interest" description="Disordered" evidence="1">
    <location>
        <begin position="84"/>
        <end position="134"/>
    </location>
</feature>
<feature type="region of interest" description="Disordered" evidence="1">
    <location>
        <begin position="221"/>
        <end position="293"/>
    </location>
</feature>
<organism evidence="3 4">
    <name type="scientific">Seminavis robusta</name>
    <dbReference type="NCBI Taxonomy" id="568900"/>
    <lineage>
        <taxon>Eukaryota</taxon>
        <taxon>Sar</taxon>
        <taxon>Stramenopiles</taxon>
        <taxon>Ochrophyta</taxon>
        <taxon>Bacillariophyta</taxon>
        <taxon>Bacillariophyceae</taxon>
        <taxon>Bacillariophycidae</taxon>
        <taxon>Naviculales</taxon>
        <taxon>Naviculaceae</taxon>
        <taxon>Seminavis</taxon>
    </lineage>
</organism>
<feature type="compositionally biased region" description="Polar residues" evidence="1">
    <location>
        <begin position="12"/>
        <end position="24"/>
    </location>
</feature>
<feature type="compositionally biased region" description="Low complexity" evidence="1">
    <location>
        <begin position="404"/>
        <end position="416"/>
    </location>
</feature>
<feature type="compositionally biased region" description="Acidic residues" evidence="1">
    <location>
        <begin position="227"/>
        <end position="241"/>
    </location>
</feature>
<gene>
    <name evidence="3" type="ORF">SEMRO_151_G069020.1</name>
</gene>
<dbReference type="OrthoDB" id="18786at2759"/>
<dbReference type="Pfam" id="PF20649">
    <property type="entry name" value="COG5_C"/>
    <property type="match status" value="1"/>
</dbReference>
<feature type="domain" description="Conserved oligomeric Golgi complex subunit 5 helical" evidence="2">
    <location>
        <begin position="629"/>
        <end position="833"/>
    </location>
</feature>
<dbReference type="InterPro" id="IPR048485">
    <property type="entry name" value="COG5_helical"/>
</dbReference>
<dbReference type="Proteomes" id="UP001153069">
    <property type="component" value="Unassembled WGS sequence"/>
</dbReference>
<feature type="region of interest" description="Disordered" evidence="1">
    <location>
        <begin position="1"/>
        <end position="27"/>
    </location>
</feature>
<feature type="compositionally biased region" description="Polar residues" evidence="1">
    <location>
        <begin position="392"/>
        <end position="401"/>
    </location>
</feature>
<evidence type="ECO:0000259" key="2">
    <source>
        <dbReference type="Pfam" id="PF20649"/>
    </source>
</evidence>
<comment type="caution">
    <text evidence="3">The sequence shown here is derived from an EMBL/GenBank/DDBJ whole genome shotgun (WGS) entry which is preliminary data.</text>
</comment>
<name>A0A9N8HAJ7_9STRA</name>
<dbReference type="EMBL" id="CAICTM010000150">
    <property type="protein sequence ID" value="CAB9502933.1"/>
    <property type="molecule type" value="Genomic_DNA"/>
</dbReference>
<dbReference type="GO" id="GO:0017119">
    <property type="term" value="C:Golgi transport complex"/>
    <property type="evidence" value="ECO:0007669"/>
    <property type="project" value="InterPro"/>
</dbReference>
<sequence>MSSWNPDRLSQFDLTQPVQQTQYAESPEIGVRSAAAVEGTRLVVEEQQAKSPAQVTQPAFGISPWSPWSQDQFIGLFNAEKKMARSNSSKRKIGNGKSTLVARKKKPSSSSKQAPKLPPAAAVMPTANGSPPMPPLRAGVDNRRGVCEVMGNEKCPYPNLENYRHKCSSCGLYVHAIAPCTGAQTSDGALICSLCVAVEERSSDGEESEDGKLSPDMLAASKASENVESDDEEDDDDEDETQLAATSQRVPAAAPRQDIQQRASRAEEVSQLLNGTQQKERQKRGKNFTPEEDECLSQAWVSTTMDSRNGSDQRQSDFNKKLYSNFQDLVEDLNGDADPPCPPLPMDRKQKSVVARFGTIKQSTFPVALITFWKSIGKRQRDNSREIKVTMDLSQRSSSGDKTGGSSPNKFSGPSSSAAQAASSLALLLQEDILLADYNLHVSGKTEEVAFAYSAALLQNEEAGHVTQKATDALAEVQRKLALVESLAERVSRTSPAAVAAPLLRLHGYEAHQEEEKDPAGTSNATTLTTIRERGERIKRQGEVLDGVARRVETSLKRGMKRMETVTSRLSRVLALSATLKMILRVKFESSKLDGYDLEDSRDLTRAAASVAVIEDLLSRPELNGTQPIQAVEDLRPSIVRTASAVRAAAAKLLESHNRSAAVSTSSVVLQLGTTLQVYYHLGELPQAAWSAVDHAIASVQKVTSAFFSAKNITSITDDATSEAKRLAGSKFSDAQGQRMLKKQLKDYRAAAASKWATGITDAALRVWNLHRVLCRKTDPAQRLVYVDVVSQAEIPDQYKRSNKNNSSFIIFSAFWEKMCEVLASRLMETLEQDSQKLAADTAALYPAARTASLEMMGFLSDTMQSGVGTVALDDGSSSSPSGILGGSVGLDDQFIGWSSQNNTQVAEAAGLGMDSADSWTRTDRNPSVPDEKVVSSASALSLSVILQSPEWKLLEGSKASQGGLYPLQSAFQEESMKRLCAPLQFMFPENIALDETGMEAATLPMLPSKYDVQRFDTIVREELSTADKREGGGDLSAIKMIAGSICEMVRLFCKQAQNAVCSPPDSACLTPEGSTTTTMQHDVKVTKILYTLTTYLRQTPEKVFIAPYKPATSPQHEEAARICQSALMPAINTLDQMVKTILSPLIRALNQRVASMIARIHAGAYHDESQSSSPDAENLSFVQKHLSKTFDAIAANQLAKLPPDYGATVASAVAAFSMYTFVSNVALIRPLSTAGRLAVVQDLADFELILDQFVVKCGSSLSLGKIEGGKPYSELRAVRMMLFWNGLENKENQASAIAKTMLRESWIKDVRTSTVCHYLFSYAPSLLSSPHHSKRMREEEYVGTMVGLDAGTEEGEAKAWMAIMACCDAYQQRESVERGGSDGDPRVASILMTLGPELLRGSRRH</sequence>
<dbReference type="PANTHER" id="PTHR13228:SF3">
    <property type="entry name" value="CONSERVED OLIGOMERIC GOLGI COMPLEX SUBUNIT 5"/>
    <property type="match status" value="1"/>
</dbReference>